<dbReference type="KEGG" id="msar:MSAR_24580"/>
<evidence type="ECO:0000256" key="1">
    <source>
        <dbReference type="ARBA" id="ARBA00011063"/>
    </source>
</evidence>
<gene>
    <name evidence="6" type="ORF">MSAR_24580</name>
</gene>
<feature type="active site" description="Nucleophile" evidence="4">
    <location>
        <position position="7"/>
    </location>
</feature>
<keyword evidence="3" id="KW-0904">Protein phosphatase</keyword>
<dbReference type="Pfam" id="PF01451">
    <property type="entry name" value="LMWPc"/>
    <property type="match status" value="1"/>
</dbReference>
<evidence type="ECO:0000259" key="5">
    <source>
        <dbReference type="SMART" id="SM00226"/>
    </source>
</evidence>
<dbReference type="InterPro" id="IPR017867">
    <property type="entry name" value="Tyr_phospatase_low_mol_wt"/>
</dbReference>
<name>A0A7I7SQQ3_9MYCO</name>
<comment type="similarity">
    <text evidence="1">Belongs to the low molecular weight phosphotyrosine protein phosphatase family.</text>
</comment>
<proteinExistence type="inferred from homology"/>
<dbReference type="SUPFAM" id="SSF52788">
    <property type="entry name" value="Phosphotyrosine protein phosphatases I"/>
    <property type="match status" value="1"/>
</dbReference>
<dbReference type="AlphaFoldDB" id="A0A7I7SQQ3"/>
<dbReference type="InterPro" id="IPR050438">
    <property type="entry name" value="LMW_PTPase"/>
</dbReference>
<dbReference type="SMART" id="SM00226">
    <property type="entry name" value="LMWPc"/>
    <property type="match status" value="1"/>
</dbReference>
<dbReference type="InterPro" id="IPR036196">
    <property type="entry name" value="Ptyr_pPase_sf"/>
</dbReference>
<dbReference type="Proteomes" id="UP000466445">
    <property type="component" value="Chromosome"/>
</dbReference>
<evidence type="ECO:0000313" key="6">
    <source>
        <dbReference type="EMBL" id="BBY59322.1"/>
    </source>
</evidence>
<accession>A0A7I7SQQ3</accession>
<feature type="domain" description="Phosphotyrosine protein phosphatase I" evidence="5">
    <location>
        <begin position="1"/>
        <end position="168"/>
    </location>
</feature>
<dbReference type="EMBL" id="AP022595">
    <property type="protein sequence ID" value="BBY59322.1"/>
    <property type="molecule type" value="Genomic_DNA"/>
</dbReference>
<keyword evidence="7" id="KW-1185">Reference proteome</keyword>
<evidence type="ECO:0000313" key="7">
    <source>
        <dbReference type="Proteomes" id="UP000466445"/>
    </source>
</evidence>
<dbReference type="PANTHER" id="PTHR11717">
    <property type="entry name" value="LOW MOLECULAR WEIGHT PROTEIN TYROSINE PHOSPHATASE"/>
    <property type="match status" value="1"/>
</dbReference>
<dbReference type="GO" id="GO:0004725">
    <property type="term" value="F:protein tyrosine phosphatase activity"/>
    <property type="evidence" value="ECO:0007669"/>
    <property type="project" value="InterPro"/>
</dbReference>
<reference evidence="6 7" key="1">
    <citation type="journal article" date="2019" name="Emerg. Microbes Infect.">
        <title>Comprehensive subspecies identification of 175 nontuberculous mycobacteria species based on 7547 genomic profiles.</title>
        <authorList>
            <person name="Matsumoto Y."/>
            <person name="Kinjo T."/>
            <person name="Motooka D."/>
            <person name="Nabeya D."/>
            <person name="Jung N."/>
            <person name="Uechi K."/>
            <person name="Horii T."/>
            <person name="Iida T."/>
            <person name="Fujita J."/>
            <person name="Nakamura S."/>
        </authorList>
    </citation>
    <scope>NUCLEOTIDE SEQUENCE [LARGE SCALE GENOMIC DNA]</scope>
    <source>
        <strain evidence="6 7">JCM 30395</strain>
    </source>
</reference>
<dbReference type="InterPro" id="IPR023485">
    <property type="entry name" value="Ptyr_pPase"/>
</dbReference>
<dbReference type="PRINTS" id="PR00719">
    <property type="entry name" value="LMWPTPASE"/>
</dbReference>
<evidence type="ECO:0000256" key="2">
    <source>
        <dbReference type="ARBA" id="ARBA00022801"/>
    </source>
</evidence>
<keyword evidence="2" id="KW-0378">Hydrolase</keyword>
<feature type="active site" description="Nucleophile" evidence="4">
    <location>
        <position position="13"/>
    </location>
</feature>
<dbReference type="Gene3D" id="3.40.50.2300">
    <property type="match status" value="1"/>
</dbReference>
<protein>
    <recommendedName>
        <fullName evidence="5">Phosphotyrosine protein phosphatase I domain-containing protein</fullName>
    </recommendedName>
</protein>
<dbReference type="PANTHER" id="PTHR11717:SF31">
    <property type="entry name" value="LOW MOLECULAR WEIGHT PROTEIN-TYROSINE-PHOSPHATASE ETP-RELATED"/>
    <property type="match status" value="1"/>
</dbReference>
<organism evidence="6 7">
    <name type="scientific">Mycolicibacterium sarraceniae</name>
    <dbReference type="NCBI Taxonomy" id="1534348"/>
    <lineage>
        <taxon>Bacteria</taxon>
        <taxon>Bacillati</taxon>
        <taxon>Actinomycetota</taxon>
        <taxon>Actinomycetes</taxon>
        <taxon>Mycobacteriales</taxon>
        <taxon>Mycobacteriaceae</taxon>
        <taxon>Mycolicibacterium</taxon>
    </lineage>
</organism>
<sequence length="174" mass="18901">MHVLFVCTGNICRSPIAERLAVLFAERLQVPEFTASSAGTRALVGYPIHPDSVRVIESLGGDASDFSARRLSAKIASGADLILTMTREHCDVVLEKVPRQLSRTYTLAQAARLAAEFAPANITDLAALRPRVATDKRWDISDPIGQSPEFFTDVGGRIADLLPPIVELCRRSVS</sequence>
<evidence type="ECO:0000256" key="3">
    <source>
        <dbReference type="ARBA" id="ARBA00022912"/>
    </source>
</evidence>
<evidence type="ECO:0000256" key="4">
    <source>
        <dbReference type="PIRSR" id="PIRSR617867-1"/>
    </source>
</evidence>